<keyword evidence="1" id="KW-1133">Transmembrane helix</keyword>
<keyword evidence="1" id="KW-0812">Transmembrane</keyword>
<gene>
    <name evidence="2" type="ORF">SI65_02437</name>
</gene>
<dbReference type="VEuPathDB" id="FungiDB:SI65_02437"/>
<accession>A0A1E3BKU5</accession>
<dbReference type="AlphaFoldDB" id="A0A1E3BKU5"/>
<feature type="transmembrane region" description="Helical" evidence="1">
    <location>
        <begin position="23"/>
        <end position="41"/>
    </location>
</feature>
<organism evidence="2 3">
    <name type="scientific">Aspergillus cristatus</name>
    <name type="common">Chinese Fuzhuan brick tea-fermentation fungus</name>
    <name type="synonym">Eurotium cristatum</name>
    <dbReference type="NCBI Taxonomy" id="573508"/>
    <lineage>
        <taxon>Eukaryota</taxon>
        <taxon>Fungi</taxon>
        <taxon>Dikarya</taxon>
        <taxon>Ascomycota</taxon>
        <taxon>Pezizomycotina</taxon>
        <taxon>Eurotiomycetes</taxon>
        <taxon>Eurotiomycetidae</taxon>
        <taxon>Eurotiales</taxon>
        <taxon>Aspergillaceae</taxon>
        <taxon>Aspergillus</taxon>
        <taxon>Aspergillus subgen. Aspergillus</taxon>
    </lineage>
</organism>
<comment type="caution">
    <text evidence="2">The sequence shown here is derived from an EMBL/GenBank/DDBJ whole genome shotgun (WGS) entry which is preliminary data.</text>
</comment>
<dbReference type="EMBL" id="JXNT01000002">
    <property type="protein sequence ID" value="ODM21593.1"/>
    <property type="molecule type" value="Genomic_DNA"/>
</dbReference>
<protein>
    <submittedName>
        <fullName evidence="2">Uncharacterized protein</fullName>
    </submittedName>
</protein>
<dbReference type="OrthoDB" id="4497741at2759"/>
<dbReference type="Proteomes" id="UP000094569">
    <property type="component" value="Unassembled WGS sequence"/>
</dbReference>
<evidence type="ECO:0000313" key="3">
    <source>
        <dbReference type="Proteomes" id="UP000094569"/>
    </source>
</evidence>
<proteinExistence type="predicted"/>
<evidence type="ECO:0000313" key="2">
    <source>
        <dbReference type="EMBL" id="ODM21593.1"/>
    </source>
</evidence>
<name>A0A1E3BKU5_ASPCR</name>
<sequence>MRDNTPNEDHQAFYSLPHSPRTIFLLIGCAATSYILMNNLTKPLSPLMCNISSFIRASVILSSCAYAFIFDPETVYTTKRRVEGNEKRGRAITVKRPLIGLEGHKYSQKTPEHLGDVWLDGARHEKALVRIGEGNTDVAASGENREGGHGEGRTVTVLRPWIGFKDLKYCLDTNDLPEHLRPDGFVNGEASFEI</sequence>
<keyword evidence="1" id="KW-0472">Membrane</keyword>
<keyword evidence="3" id="KW-1185">Reference proteome</keyword>
<feature type="transmembrane region" description="Helical" evidence="1">
    <location>
        <begin position="53"/>
        <end position="70"/>
    </location>
</feature>
<reference evidence="2 3" key="1">
    <citation type="journal article" date="2016" name="BMC Genomics">
        <title>Comparative genomic and transcriptomic analyses of the Fuzhuan brick tea-fermentation fungus Aspergillus cristatus.</title>
        <authorList>
            <person name="Ge Y."/>
            <person name="Wang Y."/>
            <person name="Liu Y."/>
            <person name="Tan Y."/>
            <person name="Ren X."/>
            <person name="Zhang X."/>
            <person name="Hyde K.D."/>
            <person name="Liu Y."/>
            <person name="Liu Z."/>
        </authorList>
    </citation>
    <scope>NUCLEOTIDE SEQUENCE [LARGE SCALE GENOMIC DNA]</scope>
    <source>
        <strain evidence="2 3">GZAAS20.1005</strain>
    </source>
</reference>
<evidence type="ECO:0000256" key="1">
    <source>
        <dbReference type="SAM" id="Phobius"/>
    </source>
</evidence>